<dbReference type="AlphaFoldDB" id="A0A444YUD8"/>
<proteinExistence type="inferred from homology"/>
<dbReference type="PROSITE" id="PS00036">
    <property type="entry name" value="BZIP_BASIC"/>
    <property type="match status" value="1"/>
</dbReference>
<evidence type="ECO:0000259" key="8">
    <source>
        <dbReference type="PROSITE" id="PS50217"/>
    </source>
</evidence>
<protein>
    <recommendedName>
        <fullName evidence="8">BZIP domain-containing protein</fullName>
    </recommendedName>
</protein>
<keyword evidence="4" id="KW-0238">DNA-binding</keyword>
<keyword evidence="10" id="KW-1185">Reference proteome</keyword>
<dbReference type="Proteomes" id="UP000289738">
    <property type="component" value="Chromosome B06"/>
</dbReference>
<dbReference type="PANTHER" id="PTHR46408:SF8">
    <property type="entry name" value="BASIC LEUCINE ZIPPER 9"/>
    <property type="match status" value="1"/>
</dbReference>
<comment type="caution">
    <text evidence="9">The sequence shown here is derived from an EMBL/GenBank/DDBJ whole genome shotgun (WGS) entry which is preliminary data.</text>
</comment>
<sequence length="372" mass="40415">MDPKSCGVMSAPSLLSGDYCDFRRAPTELDLEVEEFMKTWMAEAPNEEHADDNDLKPCMTDPFIGSGGGDGGVPSASASAAFRNPDVVVTTFSTCTSGVTDNNNNINYNNSTQQQQQQLVCSQNLTRNHSTIDSQSSICGTATVGSPVSANKPNGGRGSEGKGGTTCGSSSREASDEDDEAGPCEESTNPIDMKRLRRKVSNRESARRSRRRKQAYLTDLESQVEQLRLENATLYKQLTDASQHFRDADTNNRVLKSDVEALRAKVKLAEDMVARSSFTNLNNQLIQNQRGQMNTNNNNLRRVAHVSPTITVHGNDSSYGSCITSVDGQNSAHLGGLARNLDITNNNNNNNNYSDYNAVISDAVSSVTNLWP</sequence>
<dbReference type="SMR" id="A0A444YUD8"/>
<dbReference type="CDD" id="cd14702">
    <property type="entry name" value="bZIP_plant_GBF1"/>
    <property type="match status" value="1"/>
</dbReference>
<evidence type="ECO:0000313" key="9">
    <source>
        <dbReference type="EMBL" id="RYR05541.1"/>
    </source>
</evidence>
<dbReference type="GO" id="GO:0003700">
    <property type="term" value="F:DNA-binding transcription factor activity"/>
    <property type="evidence" value="ECO:0007669"/>
    <property type="project" value="InterPro"/>
</dbReference>
<organism evidence="9 10">
    <name type="scientific">Arachis hypogaea</name>
    <name type="common">Peanut</name>
    <dbReference type="NCBI Taxonomy" id="3818"/>
    <lineage>
        <taxon>Eukaryota</taxon>
        <taxon>Viridiplantae</taxon>
        <taxon>Streptophyta</taxon>
        <taxon>Embryophyta</taxon>
        <taxon>Tracheophyta</taxon>
        <taxon>Spermatophyta</taxon>
        <taxon>Magnoliopsida</taxon>
        <taxon>eudicotyledons</taxon>
        <taxon>Gunneridae</taxon>
        <taxon>Pentapetalae</taxon>
        <taxon>rosids</taxon>
        <taxon>fabids</taxon>
        <taxon>Fabales</taxon>
        <taxon>Fabaceae</taxon>
        <taxon>Papilionoideae</taxon>
        <taxon>50 kb inversion clade</taxon>
        <taxon>dalbergioids sensu lato</taxon>
        <taxon>Dalbergieae</taxon>
        <taxon>Pterocarpus clade</taxon>
        <taxon>Arachis</taxon>
    </lineage>
</organism>
<feature type="region of interest" description="Disordered" evidence="7">
    <location>
        <begin position="144"/>
        <end position="214"/>
    </location>
</feature>
<dbReference type="Gramene" id="arahy.Tifrunner.gnm2.ann2.Ah16g466600.1">
    <property type="protein sequence ID" value="arahy.Tifrunner.gnm2.ann2.Ah16g466600.1-CDS"/>
    <property type="gene ID" value="arahy.Tifrunner.gnm2.ann2.Ah16g466600"/>
</dbReference>
<dbReference type="STRING" id="3818.A0A444YUD8"/>
<gene>
    <name evidence="9" type="ORF">Ahy_B06g085402</name>
</gene>
<dbReference type="InterPro" id="IPR045314">
    <property type="entry name" value="bZIP_plant_GBF1"/>
</dbReference>
<dbReference type="Pfam" id="PF00170">
    <property type="entry name" value="bZIP_1"/>
    <property type="match status" value="1"/>
</dbReference>
<dbReference type="OrthoDB" id="1299653at2759"/>
<dbReference type="PANTHER" id="PTHR46408">
    <property type="entry name" value="BASIC LEUCINE ZIPPER 63"/>
    <property type="match status" value="1"/>
</dbReference>
<evidence type="ECO:0000256" key="3">
    <source>
        <dbReference type="ARBA" id="ARBA00023015"/>
    </source>
</evidence>
<evidence type="ECO:0000313" key="10">
    <source>
        <dbReference type="Proteomes" id="UP000289738"/>
    </source>
</evidence>
<dbReference type="SMART" id="SM00338">
    <property type="entry name" value="BRLZ"/>
    <property type="match status" value="1"/>
</dbReference>
<dbReference type="GO" id="GO:0046983">
    <property type="term" value="F:protein dimerization activity"/>
    <property type="evidence" value="ECO:0007669"/>
    <property type="project" value="UniProtKB-ARBA"/>
</dbReference>
<accession>A0A444YUD8</accession>
<evidence type="ECO:0000256" key="6">
    <source>
        <dbReference type="ARBA" id="ARBA00023242"/>
    </source>
</evidence>
<dbReference type="PROSITE" id="PS50217">
    <property type="entry name" value="BZIP"/>
    <property type="match status" value="1"/>
</dbReference>
<dbReference type="InterPro" id="IPR004827">
    <property type="entry name" value="bZIP"/>
</dbReference>
<dbReference type="GO" id="GO:0003677">
    <property type="term" value="F:DNA binding"/>
    <property type="evidence" value="ECO:0007669"/>
    <property type="project" value="UniProtKB-KW"/>
</dbReference>
<reference evidence="9 10" key="1">
    <citation type="submission" date="2019-01" db="EMBL/GenBank/DDBJ databases">
        <title>Sequencing of cultivated peanut Arachis hypogaea provides insights into genome evolution and oil improvement.</title>
        <authorList>
            <person name="Chen X."/>
        </authorList>
    </citation>
    <scope>NUCLEOTIDE SEQUENCE [LARGE SCALE GENOMIC DNA]</scope>
    <source>
        <strain evidence="10">cv. Fuhuasheng</strain>
        <strain evidence="9">GDAAS-fuhuasheng2018</strain>
        <tissue evidence="9">Leaves</tissue>
    </source>
</reference>
<comment type="similarity">
    <text evidence="2">Belongs to the bZIP family.</text>
</comment>
<evidence type="ECO:0000256" key="1">
    <source>
        <dbReference type="ARBA" id="ARBA00004123"/>
    </source>
</evidence>
<dbReference type="FunFam" id="1.20.5.170:FF:000020">
    <property type="entry name" value="BZIP transcription factor"/>
    <property type="match status" value="1"/>
</dbReference>
<dbReference type="GO" id="GO:0005634">
    <property type="term" value="C:nucleus"/>
    <property type="evidence" value="ECO:0007669"/>
    <property type="project" value="UniProtKB-SubCell"/>
</dbReference>
<dbReference type="InterPro" id="IPR046347">
    <property type="entry name" value="bZIP_sf"/>
</dbReference>
<dbReference type="SUPFAM" id="SSF57959">
    <property type="entry name" value="Leucine zipper domain"/>
    <property type="match status" value="1"/>
</dbReference>
<evidence type="ECO:0000256" key="2">
    <source>
        <dbReference type="ARBA" id="ARBA00007163"/>
    </source>
</evidence>
<dbReference type="Gene3D" id="1.20.5.170">
    <property type="match status" value="1"/>
</dbReference>
<keyword evidence="6" id="KW-0539">Nucleus</keyword>
<keyword evidence="5" id="KW-0804">Transcription</keyword>
<evidence type="ECO:0000256" key="5">
    <source>
        <dbReference type="ARBA" id="ARBA00023163"/>
    </source>
</evidence>
<evidence type="ECO:0000256" key="4">
    <source>
        <dbReference type="ARBA" id="ARBA00023125"/>
    </source>
</evidence>
<keyword evidence="3" id="KW-0805">Transcription regulation</keyword>
<feature type="domain" description="BZIP" evidence="8">
    <location>
        <begin position="192"/>
        <end position="255"/>
    </location>
</feature>
<dbReference type="EMBL" id="SDMP01000016">
    <property type="protein sequence ID" value="RYR05540.1"/>
    <property type="molecule type" value="Genomic_DNA"/>
</dbReference>
<dbReference type="EMBL" id="SDMP01000016">
    <property type="protein sequence ID" value="RYR05541.1"/>
    <property type="molecule type" value="Genomic_DNA"/>
</dbReference>
<evidence type="ECO:0000256" key="7">
    <source>
        <dbReference type="SAM" id="MobiDB-lite"/>
    </source>
</evidence>
<comment type="subcellular location">
    <subcellularLocation>
        <location evidence="1">Nucleus</location>
    </subcellularLocation>
</comment>
<feature type="compositionally biased region" description="Gly residues" evidence="7">
    <location>
        <begin position="155"/>
        <end position="166"/>
    </location>
</feature>
<name>A0A444YUD8_ARAHY</name>